<accession>A0A9P8NB45</accession>
<comment type="caution">
    <text evidence="1">The sequence shown here is derived from an EMBL/GenBank/DDBJ whole genome shotgun (WGS) entry which is preliminary data.</text>
</comment>
<reference evidence="1" key="1">
    <citation type="submission" date="2021-08" db="EMBL/GenBank/DDBJ databases">
        <title>Global Aspergillus fumigatus from environmental and clinical sources.</title>
        <authorList>
            <person name="Barber A."/>
            <person name="Sae-Ong T."/>
        </authorList>
    </citation>
    <scope>NUCLEOTIDE SEQUENCE</scope>
    <source>
        <strain evidence="1">NRZ-2016-071</strain>
    </source>
</reference>
<evidence type="ECO:0000313" key="1">
    <source>
        <dbReference type="EMBL" id="KAH1891600.1"/>
    </source>
</evidence>
<organism evidence="1 2">
    <name type="scientific">Aspergillus fumigatus</name>
    <name type="common">Neosartorya fumigata</name>
    <dbReference type="NCBI Taxonomy" id="746128"/>
    <lineage>
        <taxon>Eukaryota</taxon>
        <taxon>Fungi</taxon>
        <taxon>Dikarya</taxon>
        <taxon>Ascomycota</taxon>
        <taxon>Pezizomycotina</taxon>
        <taxon>Eurotiomycetes</taxon>
        <taxon>Eurotiomycetidae</taxon>
        <taxon>Eurotiales</taxon>
        <taxon>Aspergillaceae</taxon>
        <taxon>Aspergillus</taxon>
        <taxon>Aspergillus subgen. Fumigati</taxon>
    </lineage>
</organism>
<dbReference type="Proteomes" id="UP000813423">
    <property type="component" value="Unassembled WGS sequence"/>
</dbReference>
<proteinExistence type="predicted"/>
<protein>
    <submittedName>
        <fullName evidence="1">Uncharacterized protein</fullName>
    </submittedName>
</protein>
<evidence type="ECO:0000313" key="2">
    <source>
        <dbReference type="Proteomes" id="UP000813423"/>
    </source>
</evidence>
<name>A0A9P8NB45_ASPFM</name>
<dbReference type="EMBL" id="JAIBSC010000338">
    <property type="protein sequence ID" value="KAH1891600.1"/>
    <property type="molecule type" value="Genomic_DNA"/>
</dbReference>
<dbReference type="AlphaFoldDB" id="A0A9P8NB45"/>
<sequence length="105" mass="11152">MAPPVPPATLDRITGLLQMLVDRLPPLTGTRHLPTQPPATSGVLLTMPQLLEQPLVKQIIAPVLGDIYASGASQLPQGSNLEGWMSFMMDDGHLGSLGFNPDADL</sequence>
<gene>
    <name evidence="1" type="ORF">KXV57_005135</name>
</gene>